<feature type="transmembrane region" description="Helical" evidence="5">
    <location>
        <begin position="53"/>
        <end position="76"/>
    </location>
</feature>
<evidence type="ECO:0000313" key="9">
    <source>
        <dbReference type="Proteomes" id="UP000217758"/>
    </source>
</evidence>
<dbReference type="InterPro" id="IPR036640">
    <property type="entry name" value="ABC1_TM_sf"/>
</dbReference>
<feature type="domain" description="ABC transmembrane type-1" evidence="7">
    <location>
        <begin position="17"/>
        <end position="293"/>
    </location>
</feature>
<accession>A0A1L7LLU6</accession>
<protein>
    <submittedName>
        <fullName evidence="8">ABC transporter transmembrane region</fullName>
    </submittedName>
</protein>
<dbReference type="SUPFAM" id="SSF90123">
    <property type="entry name" value="ABC transporter transmembrane region"/>
    <property type="match status" value="1"/>
</dbReference>
<dbReference type="PROSITE" id="PS50893">
    <property type="entry name" value="ABC_TRANSPORTER_2"/>
    <property type="match status" value="1"/>
</dbReference>
<dbReference type="EMBL" id="AP014612">
    <property type="protein sequence ID" value="BAQ25195.1"/>
    <property type="molecule type" value="Genomic_DNA"/>
</dbReference>
<evidence type="ECO:0000313" key="8">
    <source>
        <dbReference type="EMBL" id="BAQ25195.1"/>
    </source>
</evidence>
<dbReference type="GO" id="GO:0015421">
    <property type="term" value="F:ABC-type oligopeptide transporter activity"/>
    <property type="evidence" value="ECO:0007669"/>
    <property type="project" value="TreeGrafter"/>
</dbReference>
<name>A0A1L7LLU6_9STRE</name>
<evidence type="ECO:0000256" key="4">
    <source>
        <dbReference type="ARBA" id="ARBA00023136"/>
    </source>
</evidence>
<keyword evidence="9" id="KW-1185">Reference proteome</keyword>
<feature type="transmembrane region" description="Helical" evidence="5">
    <location>
        <begin position="12"/>
        <end position="33"/>
    </location>
</feature>
<dbReference type="InterPro" id="IPR017871">
    <property type="entry name" value="ABC_transporter-like_CS"/>
</dbReference>
<dbReference type="RefSeq" id="WP_223213946.1">
    <property type="nucleotide sequence ID" value="NZ_AP014612.1"/>
</dbReference>
<dbReference type="Pfam" id="PF00005">
    <property type="entry name" value="ABC_tran"/>
    <property type="match status" value="1"/>
</dbReference>
<gene>
    <name evidence="8" type="ORF">SRT_19340</name>
</gene>
<feature type="transmembrane region" description="Helical" evidence="5">
    <location>
        <begin position="125"/>
        <end position="143"/>
    </location>
</feature>
<evidence type="ECO:0000256" key="3">
    <source>
        <dbReference type="ARBA" id="ARBA00022989"/>
    </source>
</evidence>
<reference evidence="8 9" key="1">
    <citation type="journal article" date="2016" name="Microbiol. Immunol.">
        <title>Complete genome sequence of Streptococcus troglodytae TKU31 isolated from the oral cavity of a chimpanzee (Pan troglodytes).</title>
        <authorList>
            <person name="Okamoto M."/>
            <person name="Naito M."/>
            <person name="Miyanohara M."/>
            <person name="Imai S."/>
            <person name="Nomura Y."/>
            <person name="Saito W."/>
            <person name="Momoi Y."/>
            <person name="Takada K."/>
            <person name="Miyabe-Nishiwaki T."/>
            <person name="Tomonaga M."/>
            <person name="Hanada N."/>
        </authorList>
    </citation>
    <scope>NUCLEOTIDE SEQUENCE [LARGE SCALE GENOMIC DNA]</scope>
    <source>
        <strain evidence="9">TKU 31</strain>
    </source>
</reference>
<dbReference type="PROSITE" id="PS50929">
    <property type="entry name" value="ABC_TM1F"/>
    <property type="match status" value="1"/>
</dbReference>
<dbReference type="SUPFAM" id="SSF52540">
    <property type="entry name" value="P-loop containing nucleoside triphosphate hydrolases"/>
    <property type="match status" value="1"/>
</dbReference>
<proteinExistence type="predicted"/>
<feature type="transmembrane region" description="Helical" evidence="5">
    <location>
        <begin position="261"/>
        <end position="281"/>
    </location>
</feature>
<keyword evidence="3 5" id="KW-1133">Transmembrane helix</keyword>
<dbReference type="AlphaFoldDB" id="A0A1L7LLU6"/>
<evidence type="ECO:0000259" key="7">
    <source>
        <dbReference type="PROSITE" id="PS50929"/>
    </source>
</evidence>
<feature type="transmembrane region" description="Helical" evidence="5">
    <location>
        <begin position="149"/>
        <end position="171"/>
    </location>
</feature>
<dbReference type="GO" id="GO:0005524">
    <property type="term" value="F:ATP binding"/>
    <property type="evidence" value="ECO:0007669"/>
    <property type="project" value="InterPro"/>
</dbReference>
<evidence type="ECO:0000259" key="6">
    <source>
        <dbReference type="PROSITE" id="PS50893"/>
    </source>
</evidence>
<evidence type="ECO:0000256" key="5">
    <source>
        <dbReference type="SAM" id="Phobius"/>
    </source>
</evidence>
<feature type="domain" description="ABC transporter" evidence="6">
    <location>
        <begin position="325"/>
        <end position="491"/>
    </location>
</feature>
<dbReference type="InterPro" id="IPR003439">
    <property type="entry name" value="ABC_transporter-like_ATP-bd"/>
</dbReference>
<dbReference type="GO" id="GO:0005886">
    <property type="term" value="C:plasma membrane"/>
    <property type="evidence" value="ECO:0007669"/>
    <property type="project" value="UniProtKB-SubCell"/>
</dbReference>
<keyword evidence="2 5" id="KW-0812">Transmembrane</keyword>
<dbReference type="InterPro" id="IPR011527">
    <property type="entry name" value="ABC1_TM_dom"/>
</dbReference>
<sequence length="491" mass="55687">MKAIIIPKNLRSQLFLLFGTMFSIAASVAYLLIPQVLEWLIDHKRFVTQTIVNLGLLFIMNLLFNFLSSFLLLKYAEHQIKESRYRSVLKLLKTDISFFDNSLSGELSSRIINDTEAVRKFLSEVIPNAISSIILILLTFIVLLRLDIGLSTCIFLGLLLMVVFLTPLSAVSRKYAQKKQNQLNNLSGYLTEIFQRVKLIKLNQGYGVIKKQYSQKLSDTSESSFKYSLVDSFIGPIVYVVLFIILSFIFAYGGYRVSEGTLTIGTLIAFLIYLFQLLTPFSNVGQFANQFAKTKQYVSIIDSYRNLPDENKGDLIVNPGNFLLLEFRNVEFSYDDYIVLQDINLKIDKGEKVAFVGPSGSGKTTVINLLLKLYSPVNGEIIVNSNNLEAINTESWRKKISLISQNFELLSGTIYDNLTFGLDILPDDETVREALEKVNLSHDIEKFEQGLNTPIGEQGLKLSGGQKQRLQLARGFLKMQIFLFLMRQLQI</sequence>
<dbReference type="Proteomes" id="UP000217758">
    <property type="component" value="Chromosome"/>
</dbReference>
<organism evidence="8 9">
    <name type="scientific">Streptococcus troglodytae</name>
    <dbReference type="NCBI Taxonomy" id="1111760"/>
    <lineage>
        <taxon>Bacteria</taxon>
        <taxon>Bacillati</taxon>
        <taxon>Bacillota</taxon>
        <taxon>Bacilli</taxon>
        <taxon>Lactobacillales</taxon>
        <taxon>Streptococcaceae</taxon>
        <taxon>Streptococcus</taxon>
    </lineage>
</organism>
<dbReference type="PANTHER" id="PTHR43394:SF1">
    <property type="entry name" value="ATP-BINDING CASSETTE SUB-FAMILY B MEMBER 10, MITOCHONDRIAL"/>
    <property type="match status" value="1"/>
</dbReference>
<dbReference type="KEGG" id="strg:SRT_19340"/>
<dbReference type="PANTHER" id="PTHR43394">
    <property type="entry name" value="ATP-DEPENDENT PERMEASE MDL1, MITOCHONDRIAL"/>
    <property type="match status" value="1"/>
</dbReference>
<dbReference type="InterPro" id="IPR027417">
    <property type="entry name" value="P-loop_NTPase"/>
</dbReference>
<comment type="subcellular location">
    <subcellularLocation>
        <location evidence="1">Cell membrane</location>
        <topology evidence="1">Multi-pass membrane protein</topology>
    </subcellularLocation>
</comment>
<keyword evidence="4 5" id="KW-0472">Membrane</keyword>
<dbReference type="Gene3D" id="3.40.50.300">
    <property type="entry name" value="P-loop containing nucleotide triphosphate hydrolases"/>
    <property type="match status" value="1"/>
</dbReference>
<dbReference type="Pfam" id="PF00664">
    <property type="entry name" value="ABC_membrane"/>
    <property type="match status" value="1"/>
</dbReference>
<evidence type="ECO:0000256" key="2">
    <source>
        <dbReference type="ARBA" id="ARBA00022692"/>
    </source>
</evidence>
<evidence type="ECO:0000256" key="1">
    <source>
        <dbReference type="ARBA" id="ARBA00004651"/>
    </source>
</evidence>
<dbReference type="GO" id="GO:0016887">
    <property type="term" value="F:ATP hydrolysis activity"/>
    <property type="evidence" value="ECO:0007669"/>
    <property type="project" value="InterPro"/>
</dbReference>
<dbReference type="CDD" id="cd18551">
    <property type="entry name" value="ABC_6TM_LmrA_like"/>
    <property type="match status" value="1"/>
</dbReference>
<dbReference type="PROSITE" id="PS00211">
    <property type="entry name" value="ABC_TRANSPORTER_1"/>
    <property type="match status" value="1"/>
</dbReference>
<dbReference type="Gene3D" id="1.20.1560.10">
    <property type="entry name" value="ABC transporter type 1, transmembrane domain"/>
    <property type="match status" value="1"/>
</dbReference>
<dbReference type="InterPro" id="IPR039421">
    <property type="entry name" value="Type_1_exporter"/>
</dbReference>
<feature type="transmembrane region" description="Helical" evidence="5">
    <location>
        <begin position="233"/>
        <end position="255"/>
    </location>
</feature>